<dbReference type="AlphaFoldDB" id="A0A9P6X217"/>
<dbReference type="OrthoDB" id="2284877at2759"/>
<proteinExistence type="predicted"/>
<evidence type="ECO:0000313" key="2">
    <source>
        <dbReference type="EMBL" id="KAG1303628.1"/>
    </source>
</evidence>
<comment type="caution">
    <text evidence="2">The sequence shown here is derived from an EMBL/GenBank/DDBJ whole genome shotgun (WGS) entry which is preliminary data.</text>
</comment>
<sequence>MLRKQPLIFKRLQSTQPKRPISYQKPRPTFGFLQQIPLYKRFAILGTGVAATVVFGPILLLGLGGLAAVGAFRLWRSPFYDLFKRVAKDQQDYSRLQQEAFQRLSAWARTESGHAQLVELGLYLEHITEGARLISTESSKTIVNEVSQQQVKLQFELTNHTQLIVHAVINEELVNIRDIQIVKGFRKIKVPAYTQGRVIEGEFHDIQ</sequence>
<keyword evidence="1" id="KW-0812">Transmembrane</keyword>
<feature type="transmembrane region" description="Helical" evidence="1">
    <location>
        <begin position="42"/>
        <end position="75"/>
    </location>
</feature>
<keyword evidence="1" id="KW-1133">Transmembrane helix</keyword>
<accession>A0A9P6X217</accession>
<reference evidence="2" key="1">
    <citation type="journal article" date="2020" name="Microb. Genom.">
        <title>Genetic diversity of clinical and environmental Mucorales isolates obtained from an investigation of mucormycosis cases among solid organ transplant recipients.</title>
        <authorList>
            <person name="Nguyen M.H."/>
            <person name="Kaul D."/>
            <person name="Muto C."/>
            <person name="Cheng S.J."/>
            <person name="Richter R.A."/>
            <person name="Bruno V.M."/>
            <person name="Liu G."/>
            <person name="Beyhan S."/>
            <person name="Sundermann A.J."/>
            <person name="Mounaud S."/>
            <person name="Pasculle A.W."/>
            <person name="Nierman W.C."/>
            <person name="Driscoll E."/>
            <person name="Cumbie R."/>
            <person name="Clancy C.J."/>
            <person name="Dupont C.L."/>
        </authorList>
    </citation>
    <scope>NUCLEOTIDE SEQUENCE</scope>
    <source>
        <strain evidence="2">GL11</strain>
    </source>
</reference>
<evidence type="ECO:0000256" key="1">
    <source>
        <dbReference type="SAM" id="Phobius"/>
    </source>
</evidence>
<keyword evidence="1" id="KW-0472">Membrane</keyword>
<keyword evidence="3" id="KW-1185">Reference proteome</keyword>
<protein>
    <submittedName>
        <fullName evidence="2">Uncharacterized protein</fullName>
    </submittedName>
</protein>
<organism evidence="2 3">
    <name type="scientific">Rhizopus oryzae</name>
    <name type="common">Mucormycosis agent</name>
    <name type="synonym">Rhizopus arrhizus var. delemar</name>
    <dbReference type="NCBI Taxonomy" id="64495"/>
    <lineage>
        <taxon>Eukaryota</taxon>
        <taxon>Fungi</taxon>
        <taxon>Fungi incertae sedis</taxon>
        <taxon>Mucoromycota</taxon>
        <taxon>Mucoromycotina</taxon>
        <taxon>Mucoromycetes</taxon>
        <taxon>Mucorales</taxon>
        <taxon>Mucorineae</taxon>
        <taxon>Rhizopodaceae</taxon>
        <taxon>Rhizopus</taxon>
    </lineage>
</organism>
<dbReference type="Proteomes" id="UP000716291">
    <property type="component" value="Unassembled WGS sequence"/>
</dbReference>
<name>A0A9P6X217_RHIOR</name>
<gene>
    <name evidence="2" type="ORF">G6F64_009913</name>
</gene>
<dbReference type="EMBL" id="JAANQT010001913">
    <property type="protein sequence ID" value="KAG1303628.1"/>
    <property type="molecule type" value="Genomic_DNA"/>
</dbReference>
<evidence type="ECO:0000313" key="3">
    <source>
        <dbReference type="Proteomes" id="UP000716291"/>
    </source>
</evidence>